<protein>
    <submittedName>
        <fullName evidence="2">Uncharacterized protein</fullName>
    </submittedName>
</protein>
<proteinExistence type="predicted"/>
<dbReference type="Proteomes" id="UP000230423">
    <property type="component" value="Unassembled WGS sequence"/>
</dbReference>
<evidence type="ECO:0000313" key="3">
    <source>
        <dbReference type="Proteomes" id="UP000230423"/>
    </source>
</evidence>
<keyword evidence="3" id="KW-1185">Reference proteome</keyword>
<dbReference type="EMBL" id="KZ352090">
    <property type="protein sequence ID" value="PIO62450.1"/>
    <property type="molecule type" value="Genomic_DNA"/>
</dbReference>
<name>A0A2G9TZ02_TELCI</name>
<evidence type="ECO:0000313" key="2">
    <source>
        <dbReference type="EMBL" id="PIO62450.1"/>
    </source>
</evidence>
<dbReference type="AlphaFoldDB" id="A0A2G9TZ02"/>
<reference evidence="2 3" key="1">
    <citation type="submission" date="2015-09" db="EMBL/GenBank/DDBJ databases">
        <title>Draft genome of the parasitic nematode Teladorsagia circumcincta isolate WARC Sus (inbred).</title>
        <authorList>
            <person name="Mitreva M."/>
        </authorList>
    </citation>
    <scope>NUCLEOTIDE SEQUENCE [LARGE SCALE GENOMIC DNA]</scope>
    <source>
        <strain evidence="2 3">S</strain>
    </source>
</reference>
<sequence>LIPEEAILIYFVRALELALGILFQHWHHPRTMEQNRRRGRPRLYVNESERLRMRRQRETLQERAVRLETESARQHQRRENENVEDRDVRLRENAERSRHRRQLETPEERNSRLHDNANRQQQRRDSESVDQ</sequence>
<feature type="region of interest" description="Disordered" evidence="1">
    <location>
        <begin position="55"/>
        <end position="131"/>
    </location>
</feature>
<accession>A0A2G9TZ02</accession>
<gene>
    <name evidence="2" type="ORF">TELCIR_15988</name>
</gene>
<evidence type="ECO:0000256" key="1">
    <source>
        <dbReference type="SAM" id="MobiDB-lite"/>
    </source>
</evidence>
<organism evidence="2 3">
    <name type="scientific">Teladorsagia circumcincta</name>
    <name type="common">Brown stomach worm</name>
    <name type="synonym">Ostertagia circumcincta</name>
    <dbReference type="NCBI Taxonomy" id="45464"/>
    <lineage>
        <taxon>Eukaryota</taxon>
        <taxon>Metazoa</taxon>
        <taxon>Ecdysozoa</taxon>
        <taxon>Nematoda</taxon>
        <taxon>Chromadorea</taxon>
        <taxon>Rhabditida</taxon>
        <taxon>Rhabditina</taxon>
        <taxon>Rhabditomorpha</taxon>
        <taxon>Strongyloidea</taxon>
        <taxon>Trichostrongylidae</taxon>
        <taxon>Teladorsagia</taxon>
    </lineage>
</organism>
<dbReference type="OrthoDB" id="10057854at2759"/>
<feature type="non-terminal residue" evidence="2">
    <location>
        <position position="1"/>
    </location>
</feature>